<keyword evidence="2" id="KW-1185">Reference proteome</keyword>
<dbReference type="Proteomes" id="UP000283254">
    <property type="component" value="Unassembled WGS sequence"/>
</dbReference>
<dbReference type="AlphaFoldDB" id="A0A422QJ76"/>
<organism evidence="1 2">
    <name type="scientific">Massilia aurea</name>
    <dbReference type="NCBI Taxonomy" id="373040"/>
    <lineage>
        <taxon>Bacteria</taxon>
        <taxon>Pseudomonadati</taxon>
        <taxon>Pseudomonadota</taxon>
        <taxon>Betaproteobacteria</taxon>
        <taxon>Burkholderiales</taxon>
        <taxon>Oxalobacteraceae</taxon>
        <taxon>Telluria group</taxon>
        <taxon>Massilia</taxon>
    </lineage>
</organism>
<sequence>MSIKMLKLRARGVEVPKRSLHDRFNIARAGSLEVLDTTSQGLHRMAKVAKFTYRDFNRAVDELYDPHLLWWNGGRFVLSGFERIKNESLEVVDFAQSWLCFHDVEPPTAPEGR</sequence>
<gene>
    <name evidence="1" type="ORF">NM04_14995</name>
</gene>
<dbReference type="RefSeq" id="WP_123070299.1">
    <property type="nucleotide sequence ID" value="NZ_JSAB01000148.1"/>
</dbReference>
<accession>A0A422QJ76</accession>
<evidence type="ECO:0000313" key="1">
    <source>
        <dbReference type="EMBL" id="RNF30039.1"/>
    </source>
</evidence>
<reference evidence="1" key="1">
    <citation type="submission" date="2014-10" db="EMBL/GenBank/DDBJ databases">
        <title>Massilia sp. genome.</title>
        <authorList>
            <person name="Xu B."/>
            <person name="Dai L."/>
            <person name="Huang Z."/>
        </authorList>
    </citation>
    <scope>NUCLEOTIDE SEQUENCE [LARGE SCALE GENOMIC DNA]</scope>
    <source>
        <strain evidence="1">CFS-1</strain>
    </source>
</reference>
<comment type="caution">
    <text evidence="1">The sequence shown here is derived from an EMBL/GenBank/DDBJ whole genome shotgun (WGS) entry which is preliminary data.</text>
</comment>
<dbReference type="OrthoDB" id="8777575at2"/>
<dbReference type="EMBL" id="JSAB01000148">
    <property type="protein sequence ID" value="RNF30039.1"/>
    <property type="molecule type" value="Genomic_DNA"/>
</dbReference>
<name>A0A422QJ76_9BURK</name>
<protein>
    <submittedName>
        <fullName evidence="1">Uncharacterized protein</fullName>
    </submittedName>
</protein>
<evidence type="ECO:0000313" key="2">
    <source>
        <dbReference type="Proteomes" id="UP000283254"/>
    </source>
</evidence>
<proteinExistence type="predicted"/>